<dbReference type="SUPFAM" id="SSF55681">
    <property type="entry name" value="Class II aaRS and biotin synthetases"/>
    <property type="match status" value="1"/>
</dbReference>
<dbReference type="GO" id="GO:0000049">
    <property type="term" value="F:tRNA binding"/>
    <property type="evidence" value="ECO:0007669"/>
    <property type="project" value="TreeGrafter"/>
</dbReference>
<dbReference type="EMBL" id="RFKV01000032">
    <property type="protein sequence ID" value="RMD77438.1"/>
    <property type="molecule type" value="Genomic_DNA"/>
</dbReference>
<dbReference type="PANTHER" id="PTHR42918:SF6">
    <property type="entry name" value="ELONGATION FACTOR P--(R)-BETA-LYSINE LIGASE"/>
    <property type="match status" value="1"/>
</dbReference>
<accession>A0A3M0Z5M1</accession>
<keyword evidence="2" id="KW-0547">Nucleotide-binding</keyword>
<dbReference type="InterPro" id="IPR045864">
    <property type="entry name" value="aa-tRNA-synth_II/BPL/LPL"/>
</dbReference>
<comment type="caution">
    <text evidence="5">The sequence shown here is derived from an EMBL/GenBank/DDBJ whole genome shotgun (WGS) entry which is preliminary data.</text>
</comment>
<dbReference type="InterPro" id="IPR018149">
    <property type="entry name" value="Lys-tRNA-synth_II_C"/>
</dbReference>
<organism evidence="5 6">
    <name type="scientific">Candidatus Dojkabacteria bacterium</name>
    <dbReference type="NCBI Taxonomy" id="2099670"/>
    <lineage>
        <taxon>Bacteria</taxon>
        <taxon>Candidatus Dojkabacteria</taxon>
    </lineage>
</organism>
<evidence type="ECO:0000259" key="4">
    <source>
        <dbReference type="PROSITE" id="PS50862"/>
    </source>
</evidence>
<dbReference type="GO" id="GO:0004824">
    <property type="term" value="F:lysine-tRNA ligase activity"/>
    <property type="evidence" value="ECO:0007669"/>
    <property type="project" value="InterPro"/>
</dbReference>
<dbReference type="PRINTS" id="PR00982">
    <property type="entry name" value="TRNASYNTHLYS"/>
</dbReference>
<dbReference type="InterPro" id="IPR004364">
    <property type="entry name" value="Aa-tRNA-synt_II"/>
</dbReference>
<evidence type="ECO:0000313" key="5">
    <source>
        <dbReference type="EMBL" id="RMD77438.1"/>
    </source>
</evidence>
<keyword evidence="1" id="KW-0436">Ligase</keyword>
<name>A0A3M0Z5M1_9BACT</name>
<gene>
    <name evidence="5" type="ORF">D6810_00960</name>
</gene>
<keyword evidence="3" id="KW-0067">ATP-binding</keyword>
<protein>
    <recommendedName>
        <fullName evidence="4">Aminoacyl-transfer RNA synthetases class-II family profile domain-containing protein</fullName>
    </recommendedName>
</protein>
<dbReference type="Pfam" id="PF00152">
    <property type="entry name" value="tRNA-synt_2"/>
    <property type="match status" value="1"/>
</dbReference>
<evidence type="ECO:0000256" key="2">
    <source>
        <dbReference type="ARBA" id="ARBA00022741"/>
    </source>
</evidence>
<dbReference type="Proteomes" id="UP000269410">
    <property type="component" value="Unassembled WGS sequence"/>
</dbReference>
<dbReference type="GO" id="GO:0005829">
    <property type="term" value="C:cytosol"/>
    <property type="evidence" value="ECO:0007669"/>
    <property type="project" value="TreeGrafter"/>
</dbReference>
<dbReference type="GO" id="GO:0006430">
    <property type="term" value="P:lysyl-tRNA aminoacylation"/>
    <property type="evidence" value="ECO:0007669"/>
    <property type="project" value="InterPro"/>
</dbReference>
<dbReference type="PANTHER" id="PTHR42918">
    <property type="entry name" value="LYSYL-TRNA SYNTHETASE"/>
    <property type="match status" value="1"/>
</dbReference>
<feature type="domain" description="Aminoacyl-transfer RNA synthetases class-II family profile" evidence="4">
    <location>
        <begin position="25"/>
        <end position="359"/>
    </location>
</feature>
<dbReference type="PROSITE" id="PS50862">
    <property type="entry name" value="AA_TRNA_LIGASE_II"/>
    <property type="match status" value="1"/>
</dbReference>
<dbReference type="GO" id="GO:0005524">
    <property type="term" value="F:ATP binding"/>
    <property type="evidence" value="ECO:0007669"/>
    <property type="project" value="UniProtKB-KW"/>
</dbReference>
<proteinExistence type="predicted"/>
<dbReference type="InterPro" id="IPR006195">
    <property type="entry name" value="aa-tRNA-synth_II"/>
</dbReference>
<evidence type="ECO:0000256" key="3">
    <source>
        <dbReference type="ARBA" id="ARBA00022840"/>
    </source>
</evidence>
<dbReference type="Gene3D" id="3.30.930.10">
    <property type="entry name" value="Bira Bifunctional Protein, Domain 2"/>
    <property type="match status" value="1"/>
</dbReference>
<evidence type="ECO:0000256" key="1">
    <source>
        <dbReference type="ARBA" id="ARBA00022598"/>
    </source>
</evidence>
<evidence type="ECO:0000313" key="6">
    <source>
        <dbReference type="Proteomes" id="UP000269410"/>
    </source>
</evidence>
<dbReference type="AlphaFoldDB" id="A0A3M0Z5M1"/>
<reference evidence="5 6" key="1">
    <citation type="submission" date="2018-10" db="EMBL/GenBank/DDBJ databases">
        <title>Thermophilic Lithotrophy and Phototrophy in an Intertidal, Iron-rich, Geothermal Spring.</title>
        <authorList>
            <person name="Ward L.M."/>
            <person name="Idei A."/>
            <person name="Nakagawa M."/>
            <person name="Ueno Y."/>
            <person name="Fischer W."/>
            <person name="Mcglynn S.E."/>
        </authorList>
    </citation>
    <scope>NUCLEOTIDE SEQUENCE [LARGE SCALE GENOMIC DNA]</scope>
    <source>
        <strain evidence="5">J137</strain>
    </source>
</reference>
<sequence length="365" mass="42503">MKTWQFLKQNPEFWGRYFAKEIGIKSIRQFFENKQFHELESPILSPKLPQERYINVIETKPVFFHENDTLYIIPTTERYNKIGLCAGLGNHFVISRVARGSEQIGRNHEIEFTMLEWYELNKNYFDLMNHCEELILRVKKSIDNYFSSSPSHNGVALCLPSQNFCIGCEIQVDEHKVSLERNWNKFDVVELFREYAGIDLASFEHTLNEIIRRSSDFGLNFEGVKDFQEAFELIFDKIIDPKLDKSKPYFLYRYPKIMAPLAKPDKSGMFAEKFELYIAGKEIANGYTELVDSEELEKNFFLESKARTKLGLPPIKFDNELVEAIRLGMPDVAGIGMGIDRLIMVLTGCTKISEVNIFPSSEWFE</sequence>